<evidence type="ECO:0000313" key="1">
    <source>
        <dbReference type="EMBL" id="JAH17575.1"/>
    </source>
</evidence>
<sequence>MQVRKSHRSHQKWLYFFQAKFYKPHGDVAECILRFYKLHFWKFSTAHKYV</sequence>
<accession>A0A0E9QMP0</accession>
<proteinExistence type="predicted"/>
<protein>
    <submittedName>
        <fullName evidence="1">Uncharacterized protein</fullName>
    </submittedName>
</protein>
<name>A0A0E9QMP0_ANGAN</name>
<dbReference type="EMBL" id="GBXM01091002">
    <property type="protein sequence ID" value="JAH17575.1"/>
    <property type="molecule type" value="Transcribed_RNA"/>
</dbReference>
<reference evidence="1" key="1">
    <citation type="submission" date="2014-11" db="EMBL/GenBank/DDBJ databases">
        <authorList>
            <person name="Amaro Gonzalez C."/>
        </authorList>
    </citation>
    <scope>NUCLEOTIDE SEQUENCE</scope>
</reference>
<reference evidence="1" key="2">
    <citation type="journal article" date="2015" name="Fish Shellfish Immunol.">
        <title>Early steps in the European eel (Anguilla anguilla)-Vibrio vulnificus interaction in the gills: Role of the RtxA13 toxin.</title>
        <authorList>
            <person name="Callol A."/>
            <person name="Pajuelo D."/>
            <person name="Ebbesson L."/>
            <person name="Teles M."/>
            <person name="MacKenzie S."/>
            <person name="Amaro C."/>
        </authorList>
    </citation>
    <scope>NUCLEOTIDE SEQUENCE</scope>
</reference>
<organism evidence="1">
    <name type="scientific">Anguilla anguilla</name>
    <name type="common">European freshwater eel</name>
    <name type="synonym">Muraena anguilla</name>
    <dbReference type="NCBI Taxonomy" id="7936"/>
    <lineage>
        <taxon>Eukaryota</taxon>
        <taxon>Metazoa</taxon>
        <taxon>Chordata</taxon>
        <taxon>Craniata</taxon>
        <taxon>Vertebrata</taxon>
        <taxon>Euteleostomi</taxon>
        <taxon>Actinopterygii</taxon>
        <taxon>Neopterygii</taxon>
        <taxon>Teleostei</taxon>
        <taxon>Anguilliformes</taxon>
        <taxon>Anguillidae</taxon>
        <taxon>Anguilla</taxon>
    </lineage>
</organism>
<dbReference type="AlphaFoldDB" id="A0A0E9QMP0"/>